<dbReference type="OrthoDB" id="197113at2"/>
<organism evidence="1 2">
    <name type="scientific">Campylobacter cuniculorum DSM 23162 = LMG 24588</name>
    <dbReference type="NCBI Taxonomy" id="1121267"/>
    <lineage>
        <taxon>Bacteria</taxon>
        <taxon>Pseudomonadati</taxon>
        <taxon>Campylobacterota</taxon>
        <taxon>Epsilonproteobacteria</taxon>
        <taxon>Campylobacterales</taxon>
        <taxon>Campylobacteraceae</taxon>
        <taxon>Campylobacter</taxon>
    </lineage>
</organism>
<dbReference type="Gene3D" id="3.10.20.30">
    <property type="match status" value="1"/>
</dbReference>
<evidence type="ECO:0000313" key="2">
    <source>
        <dbReference type="Proteomes" id="UP000192902"/>
    </source>
</evidence>
<dbReference type="InterPro" id="IPR016155">
    <property type="entry name" value="Mopterin_synth/thiamin_S_b"/>
</dbReference>
<dbReference type="Pfam" id="PF02597">
    <property type="entry name" value="ThiS"/>
    <property type="match status" value="1"/>
</dbReference>
<evidence type="ECO:0000313" key="1">
    <source>
        <dbReference type="EMBL" id="ARJ57342.1"/>
    </source>
</evidence>
<dbReference type="STRING" id="1121267.CCUN_1772"/>
<sequence length="63" mass="7127">MIINGEKIEMKELKFLDLLKQKGLKTELIALELNGKIVPKNEFEKLILKENDRAEIVSFVGGG</sequence>
<dbReference type="AlphaFoldDB" id="A0A1W6BZ36"/>
<dbReference type="InterPro" id="IPR012675">
    <property type="entry name" value="Beta-grasp_dom_sf"/>
</dbReference>
<dbReference type="InterPro" id="IPR010035">
    <property type="entry name" value="Thi_S"/>
</dbReference>
<accession>A0A1W6BZ36</accession>
<dbReference type="KEGG" id="ccun:CCUN_1772"/>
<dbReference type="SUPFAM" id="SSF54285">
    <property type="entry name" value="MoaD/ThiS"/>
    <property type="match status" value="1"/>
</dbReference>
<gene>
    <name evidence="1" type="primary">thiS</name>
    <name evidence="1" type="ORF">CCUN_1772</name>
</gene>
<proteinExistence type="predicted"/>
<dbReference type="PANTHER" id="PTHR34472:SF1">
    <property type="entry name" value="SULFUR CARRIER PROTEIN THIS"/>
    <property type="match status" value="1"/>
</dbReference>
<protein>
    <submittedName>
        <fullName evidence="1">Thiamin biosynthesis protein</fullName>
    </submittedName>
</protein>
<dbReference type="Proteomes" id="UP000192902">
    <property type="component" value="Chromosome"/>
</dbReference>
<dbReference type="CDD" id="cd00565">
    <property type="entry name" value="Ubl_ThiS"/>
    <property type="match status" value="1"/>
</dbReference>
<dbReference type="EMBL" id="CP020867">
    <property type="protein sequence ID" value="ARJ57342.1"/>
    <property type="molecule type" value="Genomic_DNA"/>
</dbReference>
<dbReference type="PANTHER" id="PTHR34472">
    <property type="entry name" value="SULFUR CARRIER PROTEIN THIS"/>
    <property type="match status" value="1"/>
</dbReference>
<name>A0A1W6BZ36_9BACT</name>
<dbReference type="RefSeq" id="WP_027305297.1">
    <property type="nucleotide sequence ID" value="NZ_CP020867.1"/>
</dbReference>
<dbReference type="InterPro" id="IPR003749">
    <property type="entry name" value="ThiS/MoaD-like"/>
</dbReference>
<dbReference type="NCBIfam" id="TIGR01683">
    <property type="entry name" value="thiS"/>
    <property type="match status" value="1"/>
</dbReference>
<reference evidence="1 2" key="1">
    <citation type="submission" date="2017-04" db="EMBL/GenBank/DDBJ databases">
        <title>Complete genome sequence of the Campylobacter cuniculorum type strain LMG24588.</title>
        <authorList>
            <person name="Miller W.G."/>
            <person name="Yee E."/>
            <person name="Revez J."/>
            <person name="Bono J.L."/>
            <person name="Rossi M."/>
        </authorList>
    </citation>
    <scope>NUCLEOTIDE SEQUENCE [LARGE SCALE GENOMIC DNA]</scope>
    <source>
        <strain evidence="1 2">LMG 24588</strain>
    </source>
</reference>
<dbReference type="eggNOG" id="COG2104">
    <property type="taxonomic scope" value="Bacteria"/>
</dbReference>